<organism evidence="1 2">
    <name type="scientific">Pedobacter soli</name>
    <dbReference type="NCBI Taxonomy" id="390242"/>
    <lineage>
        <taxon>Bacteria</taxon>
        <taxon>Pseudomonadati</taxon>
        <taxon>Bacteroidota</taxon>
        <taxon>Sphingobacteriia</taxon>
        <taxon>Sphingobacteriales</taxon>
        <taxon>Sphingobacteriaceae</taxon>
        <taxon>Pedobacter</taxon>
    </lineage>
</organism>
<sequence>MSIYFQYPAIDEYPALTQPLKATQNETPLQPDEDEINTEQVLALKDFLTLKPV</sequence>
<keyword evidence="2" id="KW-1185">Reference proteome</keyword>
<dbReference type="EMBL" id="FMZH01000001">
    <property type="protein sequence ID" value="SDC11516.1"/>
    <property type="molecule type" value="Genomic_DNA"/>
</dbReference>
<accession>A0A1G6J0D3</accession>
<proteinExistence type="predicted"/>
<reference evidence="2" key="1">
    <citation type="submission" date="2016-10" db="EMBL/GenBank/DDBJ databases">
        <authorList>
            <person name="Varghese N."/>
            <person name="Submissions S."/>
        </authorList>
    </citation>
    <scope>NUCLEOTIDE SEQUENCE [LARGE SCALE GENOMIC DNA]</scope>
    <source>
        <strain evidence="2">DSM 18609</strain>
    </source>
</reference>
<dbReference type="Proteomes" id="UP000199455">
    <property type="component" value="Unassembled WGS sequence"/>
</dbReference>
<gene>
    <name evidence="1" type="ORF">SAMN04488024_101287</name>
</gene>
<name>A0A1G6J0D3_9SPHI</name>
<dbReference type="AlphaFoldDB" id="A0A1G6J0D3"/>
<protein>
    <submittedName>
        <fullName evidence="1">Uncharacterized protein</fullName>
    </submittedName>
</protein>
<dbReference type="RefSeq" id="WP_167356527.1">
    <property type="nucleotide sequence ID" value="NZ_FMZH01000001.1"/>
</dbReference>
<evidence type="ECO:0000313" key="2">
    <source>
        <dbReference type="Proteomes" id="UP000199455"/>
    </source>
</evidence>
<evidence type="ECO:0000313" key="1">
    <source>
        <dbReference type="EMBL" id="SDC11516.1"/>
    </source>
</evidence>